<evidence type="ECO:0000313" key="3">
    <source>
        <dbReference type="Proteomes" id="UP000295325"/>
    </source>
</evidence>
<dbReference type="AlphaFoldDB" id="A0A4R7KAJ7"/>
<dbReference type="EMBL" id="SOAZ01000017">
    <property type="protein sequence ID" value="TDT51892.1"/>
    <property type="molecule type" value="Genomic_DNA"/>
</dbReference>
<name>A0A4R7KAJ7_9CLOT</name>
<evidence type="ECO:0000256" key="1">
    <source>
        <dbReference type="SAM" id="MobiDB-lite"/>
    </source>
</evidence>
<reference evidence="2 3" key="1">
    <citation type="submission" date="2019-03" db="EMBL/GenBank/DDBJ databases">
        <title>Genomic Encyclopedia of Type Strains, Phase IV (KMG-IV): sequencing the most valuable type-strain genomes for metagenomic binning, comparative biology and taxonomic classification.</title>
        <authorList>
            <person name="Goeker M."/>
        </authorList>
    </citation>
    <scope>NUCLEOTIDE SEQUENCE [LARGE SCALE GENOMIC DNA]</scope>
    <source>
        <strain evidence="2 3">DSM 24455</strain>
    </source>
</reference>
<keyword evidence="3" id="KW-1185">Reference proteome</keyword>
<organism evidence="2 3">
    <name type="scientific">Fonticella tunisiensis</name>
    <dbReference type="NCBI Taxonomy" id="1096341"/>
    <lineage>
        <taxon>Bacteria</taxon>
        <taxon>Bacillati</taxon>
        <taxon>Bacillota</taxon>
        <taxon>Clostridia</taxon>
        <taxon>Eubacteriales</taxon>
        <taxon>Clostridiaceae</taxon>
        <taxon>Fonticella</taxon>
    </lineage>
</organism>
<evidence type="ECO:0000313" key="2">
    <source>
        <dbReference type="EMBL" id="TDT51892.1"/>
    </source>
</evidence>
<sequence>MTDHQNMTNKTSNRQNKKNDIDRPKGRQNNKSVGPKFESFDGMPTK</sequence>
<proteinExistence type="predicted"/>
<comment type="caution">
    <text evidence="2">The sequence shown here is derived from an EMBL/GenBank/DDBJ whole genome shotgun (WGS) entry which is preliminary data.</text>
</comment>
<dbReference type="RefSeq" id="WP_166636434.1">
    <property type="nucleotide sequence ID" value="NZ_SOAZ01000017.1"/>
</dbReference>
<feature type="region of interest" description="Disordered" evidence="1">
    <location>
        <begin position="1"/>
        <end position="46"/>
    </location>
</feature>
<dbReference type="Proteomes" id="UP000295325">
    <property type="component" value="Unassembled WGS sequence"/>
</dbReference>
<gene>
    <name evidence="2" type="ORF">EDD71_11728</name>
</gene>
<protein>
    <submittedName>
        <fullName evidence="2">Uncharacterized protein</fullName>
    </submittedName>
</protein>
<feature type="compositionally biased region" description="Polar residues" evidence="1">
    <location>
        <begin position="1"/>
        <end position="14"/>
    </location>
</feature>
<accession>A0A4R7KAJ7</accession>